<dbReference type="SUPFAM" id="SSF48371">
    <property type="entry name" value="ARM repeat"/>
    <property type="match status" value="2"/>
</dbReference>
<keyword evidence="5 8" id="KW-0698">rRNA processing</keyword>
<dbReference type="GO" id="GO:0034455">
    <property type="term" value="C:t-UTP complex"/>
    <property type="evidence" value="ECO:0007669"/>
    <property type="project" value="TreeGrafter"/>
</dbReference>
<dbReference type="PANTHER" id="PTHR13457">
    <property type="entry name" value="BAP28"/>
    <property type="match status" value="1"/>
</dbReference>
<keyword evidence="6 8" id="KW-0539">Nucleus</keyword>
<evidence type="ECO:0000256" key="8">
    <source>
        <dbReference type="RuleBase" id="RU367065"/>
    </source>
</evidence>
<dbReference type="GO" id="GO:0032040">
    <property type="term" value="C:small-subunit processome"/>
    <property type="evidence" value="ECO:0007669"/>
    <property type="project" value="TreeGrafter"/>
</dbReference>
<dbReference type="InterPro" id="IPR016024">
    <property type="entry name" value="ARM-type_fold"/>
</dbReference>
<dbReference type="InterPro" id="IPR056473">
    <property type="entry name" value="HEAT_Utp10/HEAT1"/>
</dbReference>
<dbReference type="SMART" id="SM01036">
    <property type="entry name" value="BP28CT"/>
    <property type="match status" value="1"/>
</dbReference>
<comment type="subcellular location">
    <subcellularLocation>
        <location evidence="1 8">Nucleus</location>
        <location evidence="1 8">Nucleolus</location>
    </subcellularLocation>
</comment>
<comment type="subunit">
    <text evidence="8">Component of the ribosomal small subunit (SSU) processome.</text>
</comment>
<evidence type="ECO:0000256" key="2">
    <source>
        <dbReference type="ARBA" id="ARBA00010559"/>
    </source>
</evidence>
<dbReference type="InterPro" id="IPR012954">
    <property type="entry name" value="BP28_C_dom"/>
</dbReference>
<dbReference type="PANTHER" id="PTHR13457:SF1">
    <property type="entry name" value="HEAT REPEAT-CONTAINING PROTEIN 1"/>
    <property type="match status" value="1"/>
</dbReference>
<evidence type="ECO:0000256" key="3">
    <source>
        <dbReference type="ARBA" id="ARBA00015399"/>
    </source>
</evidence>
<dbReference type="EMBL" id="HG937694">
    <property type="protein sequence ID" value="CDP38394.1"/>
    <property type="molecule type" value="Genomic_DNA"/>
</dbReference>
<keyword evidence="4 8" id="KW-0690">Ribosome biogenesis</keyword>
<comment type="function">
    <text evidence="8">Involved in nucleolar processing of pre-18S ribosomal RNA.</text>
</comment>
<dbReference type="GO" id="GO:0000462">
    <property type="term" value="P:maturation of SSU-rRNA from tricistronic rRNA transcript (SSU-rRNA, 5.8S rRNA, LSU-rRNA)"/>
    <property type="evidence" value="ECO:0007669"/>
    <property type="project" value="TreeGrafter"/>
</dbReference>
<dbReference type="InterPro" id="IPR011989">
    <property type="entry name" value="ARM-like"/>
</dbReference>
<dbReference type="InterPro" id="IPR040191">
    <property type="entry name" value="UTP10"/>
</dbReference>
<evidence type="ECO:0000259" key="10">
    <source>
        <dbReference type="SMART" id="SM01036"/>
    </source>
</evidence>
<evidence type="ECO:0000256" key="1">
    <source>
        <dbReference type="ARBA" id="ARBA00004604"/>
    </source>
</evidence>
<gene>
    <name evidence="11" type="ORF">GNLVRS02_ARAD1D33660g</name>
</gene>
<dbReference type="GO" id="GO:0045943">
    <property type="term" value="P:positive regulation of transcription by RNA polymerase I"/>
    <property type="evidence" value="ECO:0007669"/>
    <property type="project" value="TreeGrafter"/>
</dbReference>
<keyword evidence="7 8" id="KW-0687">Ribonucleoprotein</keyword>
<evidence type="ECO:0000256" key="6">
    <source>
        <dbReference type="ARBA" id="ARBA00023242"/>
    </source>
</evidence>
<protein>
    <recommendedName>
        <fullName evidence="3 8">U3 small nucleolar RNA-associated protein 10</fullName>
    </recommendedName>
</protein>
<dbReference type="PhylomeDB" id="A0A060TC66"/>
<evidence type="ECO:0000256" key="4">
    <source>
        <dbReference type="ARBA" id="ARBA00022517"/>
    </source>
</evidence>
<dbReference type="GO" id="GO:0030515">
    <property type="term" value="F:snoRNA binding"/>
    <property type="evidence" value="ECO:0007669"/>
    <property type="project" value="TreeGrafter"/>
</dbReference>
<name>A0A060TC66_BLAAD</name>
<evidence type="ECO:0000256" key="7">
    <source>
        <dbReference type="ARBA" id="ARBA00023274"/>
    </source>
</evidence>
<organism evidence="11">
    <name type="scientific">Blastobotrys adeninivorans</name>
    <name type="common">Yeast</name>
    <name type="synonym">Arxula adeninivorans</name>
    <dbReference type="NCBI Taxonomy" id="409370"/>
    <lineage>
        <taxon>Eukaryota</taxon>
        <taxon>Fungi</taxon>
        <taxon>Dikarya</taxon>
        <taxon>Ascomycota</taxon>
        <taxon>Saccharomycotina</taxon>
        <taxon>Dipodascomycetes</taxon>
        <taxon>Dipodascales</taxon>
        <taxon>Trichomonascaceae</taxon>
        <taxon>Blastobotrys</taxon>
    </lineage>
</organism>
<evidence type="ECO:0000256" key="9">
    <source>
        <dbReference type="SAM" id="MobiDB-lite"/>
    </source>
</evidence>
<reference evidence="11" key="1">
    <citation type="submission" date="2014-02" db="EMBL/GenBank/DDBJ databases">
        <authorList>
            <person name="Genoscope - CEA"/>
        </authorList>
    </citation>
    <scope>NUCLEOTIDE SEQUENCE</scope>
    <source>
        <strain evidence="11">LS3</strain>
    </source>
</reference>
<evidence type="ECO:0000256" key="5">
    <source>
        <dbReference type="ARBA" id="ARBA00022552"/>
    </source>
</evidence>
<feature type="region of interest" description="Disordered" evidence="9">
    <location>
        <begin position="830"/>
        <end position="850"/>
    </location>
</feature>
<dbReference type="Pfam" id="PF23243">
    <property type="entry name" value="HEAT_HEATR1"/>
    <property type="match status" value="1"/>
</dbReference>
<dbReference type="Pfam" id="PF12397">
    <property type="entry name" value="U3snoRNP10"/>
    <property type="match status" value="1"/>
</dbReference>
<evidence type="ECO:0000313" key="11">
    <source>
        <dbReference type="EMBL" id="CDP38394.1"/>
    </source>
</evidence>
<proteinExistence type="inferred from homology"/>
<dbReference type="InterPro" id="IPR022125">
    <property type="entry name" value="U3snoRNP10_N"/>
</dbReference>
<accession>A0A060TC66</accession>
<comment type="similarity">
    <text evidence="2 8">Belongs to the HEATR1/UTP10 family.</text>
</comment>
<sequence length="1739" mass="193968">MSSLASQLAAISSRSQTVLEKKKKKSIHSVSLVFDPQEAAGQDYETIFYYSLEALRELEVLDPRFEAFENSLFAESAISVDRLVQTKEQNDLLDKAVENFLSLVASKLNLLPAIKALEWLVRRFQIHVHNAELLVLTALPYYSAPVFVRILDIIPTLPKVFSFLSSSKKSVQNPSRNLLVRALTTDAQLCQLVQTYVVKVISDGRAHSVLLAFWSSTSIWTMVSLKESRTSEEVIVERFLPPISTVLPLRKESDAQIAAYMILVVLVSQVRLEKQLKVAAIETIVKNWSKVSQKSGLACVTQIVKDDDEALEISKDTWEAVDKVKGVDSEIIELAEKYNIESFVELWCLSIFQHFPEKVSMATKVLMAVKLSNGRIVSVVEYALDFAIRSPRNESKASLVKFFETLLSSESTAKLVKEGLQRKNITFENLELLLESSISAGTAIDEANETGHMGNGDVPEPMPAQVQEDSETVMSELEKLHRSDNSVSFLTAEATEEFQALATMFSRAVSANITKNIMELLKIQTSTHLSFLARVWTGSYAIAARAHALNCAIKILEQDQSTDFQALIPELISGLCDSSERIRRLAGSALEILSQRYPLKKAPVWAIDDLYGKNDSADLKFLNSDSVTTLLKDHLLPNIQECILDSSRVFIIMGQAMNQKKLGELLRQVITSHALAIKLPLVKTILFKMVNHAGARAVGAEVAPFLESWLADREFWKRRCSEEKASFDNLEAEVVSLASPYVKQSPKFLQSCIKSEFSSLNDLAAKKIVSNWASMKLEAKLSMLRFLIDIYVDENENFDSAEIFNNDKFVVPSEAFLTLLKESQVTTESEPASVAKRRRRSSASAAKQLSPGGDLVGYAEKLLRRLTVICELLERKKPESHSDLLAQLFNTLRDFLSIGTDTNLPVHYVQQAIANCMIFIVDQLKQRGEKPDTNSIRIDIIVSCIRASNSIQVQNRFLLLVASLAGLDKEIVLHSVMPIFTFMGANTLRQDDELSAHVIQQTIQQVVPALIASDDMQDEIDFLLFSFTAAFSHIPRHRRVKLYGTLVKTIGVKDSFSRFMWLLGEKYSDVTVKRKSLEAKNLIQFGDSFSRGFPVSDEVSAIKGYLDLIDSMPDADSEEPPKSKLYGSIVNFGAQELAILKANLYTFISGVIGSEDSFKTRLLVQLGSDDEETTKAMKSNLSNIIQLVLTTISSPESPAPVSEAAFDLLSALLEALPIGDFVEVAGMLINSESSDVSDDIRARLLVLMQSKFAAELSSDEDARAAAYLCIEIVQQYLSKRELQDSSKNLIQLCLDALDVLVANFGTEKQSDKLLSVLGDIVVFIKSPEEGVYVSAVAAVNSLCTVLGARMIGHFAKIVPVVFSRIESDESEVVQLAGFGLISGLMKRIPSFMTSSLNKVFELVFKSSAPQEQRNRLMQVVVENNDQKNIISSLAATWKYALENGLEAVYVHLDTMDLSIDISSKKDINSQSAKLVAFVLDAFRVRGSKQFETNNVNRIETRVIATAMAFVMKMNDKNFRPLFIRMVRWAVEGEGSDRSIAERDRLVVFFKFFIKVLQSLKSIVTNYYGYLVDPVCTILERRGKDSADEVLKRAILNSLVTSFQFDRDEFWQSQSRFNNIQKALIGQISIIEPGLGNLLVRSIASLAELCSSPDNNKVINDGVCEHMKEGSTKHEKIWAVRTLKALYSRLGEEWVTMLPQLVPIIAELLEDDEAVEDEVRKKLVPVVEEVLGESLDKYLA</sequence>
<dbReference type="Gene3D" id="1.25.10.10">
    <property type="entry name" value="Leucine-rich Repeat Variant"/>
    <property type="match status" value="2"/>
</dbReference>
<reference evidence="11" key="2">
    <citation type="submission" date="2014-06" db="EMBL/GenBank/DDBJ databases">
        <title>The complete genome of Blastobotrys (Arxula) adeninivorans LS3 - a yeast of biotechnological interest.</title>
        <authorList>
            <person name="Kunze G."/>
            <person name="Gaillardin C."/>
            <person name="Czernicka M."/>
            <person name="Durrens P."/>
            <person name="Martin T."/>
            <person name="Boer E."/>
            <person name="Gabaldon T."/>
            <person name="Cruz J."/>
            <person name="Talla E."/>
            <person name="Marck C."/>
            <person name="Goffeau A."/>
            <person name="Barbe V."/>
            <person name="Baret P."/>
            <person name="Baronian K."/>
            <person name="Beier S."/>
            <person name="Bleykasten C."/>
            <person name="Bode R."/>
            <person name="Casaregola S."/>
            <person name="Despons L."/>
            <person name="Fairhead C."/>
            <person name="Giersberg M."/>
            <person name="Gierski P."/>
            <person name="Hahnel U."/>
            <person name="Hartmann A."/>
            <person name="Jankowska D."/>
            <person name="Jubin C."/>
            <person name="Jung P."/>
            <person name="Lafontaine I."/>
            <person name="Leh-Louis V."/>
            <person name="Lemaire M."/>
            <person name="Marcet-Houben M."/>
            <person name="Mascher M."/>
            <person name="Morel G."/>
            <person name="Richard G.-F."/>
            <person name="Riechen J."/>
            <person name="Sacerdot C."/>
            <person name="Sarkar A."/>
            <person name="Savel G."/>
            <person name="Schacherer J."/>
            <person name="Sherman D."/>
            <person name="Straub M.-L."/>
            <person name="Stein N."/>
            <person name="Thierry A."/>
            <person name="Trautwein-Schult A."/>
            <person name="Westhof E."/>
            <person name="Worch S."/>
            <person name="Dujon B."/>
            <person name="Souciet J.-L."/>
            <person name="Wincker P."/>
            <person name="Scholz U."/>
            <person name="Neuveglise N."/>
        </authorList>
    </citation>
    <scope>NUCLEOTIDE SEQUENCE</scope>
    <source>
        <strain evidence="11">LS3</strain>
    </source>
</reference>
<feature type="domain" description="BP28 C-terminal" evidence="10">
    <location>
        <begin position="1464"/>
        <end position="1609"/>
    </location>
</feature>
<dbReference type="GO" id="GO:0030686">
    <property type="term" value="C:90S preribosome"/>
    <property type="evidence" value="ECO:0007669"/>
    <property type="project" value="TreeGrafter"/>
</dbReference>
<dbReference type="Pfam" id="PF08146">
    <property type="entry name" value="BP28CT"/>
    <property type="match status" value="1"/>
</dbReference>